<keyword evidence="2" id="KW-0472">Membrane</keyword>
<evidence type="ECO:0000313" key="3">
    <source>
        <dbReference type="EMBL" id="QKE90588.1"/>
    </source>
</evidence>
<protein>
    <submittedName>
        <fullName evidence="3">SCO family protein</fullName>
    </submittedName>
</protein>
<name>A0A6M8HQF8_9PROT</name>
<feature type="transmembrane region" description="Helical" evidence="2">
    <location>
        <begin position="232"/>
        <end position="251"/>
    </location>
</feature>
<evidence type="ECO:0000313" key="4">
    <source>
        <dbReference type="Proteomes" id="UP000500767"/>
    </source>
</evidence>
<keyword evidence="2" id="KW-1133">Transmembrane helix</keyword>
<dbReference type="InterPro" id="IPR036249">
    <property type="entry name" value="Thioredoxin-like_sf"/>
</dbReference>
<comment type="similarity">
    <text evidence="1">Belongs to the SCO1/2 family.</text>
</comment>
<dbReference type="CDD" id="cd02968">
    <property type="entry name" value="SCO"/>
    <property type="match status" value="1"/>
</dbReference>
<dbReference type="Proteomes" id="UP000500767">
    <property type="component" value="Chromosome"/>
</dbReference>
<dbReference type="RefSeq" id="WP_171835535.1">
    <property type="nucleotide sequence ID" value="NZ_CP053708.1"/>
</dbReference>
<evidence type="ECO:0000256" key="1">
    <source>
        <dbReference type="ARBA" id="ARBA00010996"/>
    </source>
</evidence>
<dbReference type="SUPFAM" id="SSF52833">
    <property type="entry name" value="Thioredoxin-like"/>
    <property type="match status" value="1"/>
</dbReference>
<reference evidence="3 4" key="1">
    <citation type="journal article" date="2014" name="World J. Microbiol. Biotechnol.">
        <title>Biodiversity and physiological characteristics of Antarctic and Arctic lichens-associated bacteria.</title>
        <authorList>
            <person name="Lee Y.M."/>
            <person name="Kim E.H."/>
            <person name="Lee H.K."/>
            <person name="Hong S.G."/>
        </authorList>
    </citation>
    <scope>NUCLEOTIDE SEQUENCE [LARGE SCALE GENOMIC DNA]</scope>
    <source>
        <strain evidence="3 4">PAMC 26569</strain>
    </source>
</reference>
<gene>
    <name evidence="3" type="ORF">HN018_11580</name>
</gene>
<dbReference type="AlphaFoldDB" id="A0A6M8HQF8"/>
<accession>A0A6M8HQF8</accession>
<dbReference type="KEGG" id="lck:HN018_11580"/>
<dbReference type="EMBL" id="CP053708">
    <property type="protein sequence ID" value="QKE90588.1"/>
    <property type="molecule type" value="Genomic_DNA"/>
</dbReference>
<keyword evidence="2" id="KW-0812">Transmembrane</keyword>
<organism evidence="3 4">
    <name type="scientific">Lichenicola cladoniae</name>
    <dbReference type="NCBI Taxonomy" id="1484109"/>
    <lineage>
        <taxon>Bacteria</taxon>
        <taxon>Pseudomonadati</taxon>
        <taxon>Pseudomonadota</taxon>
        <taxon>Alphaproteobacteria</taxon>
        <taxon>Acetobacterales</taxon>
        <taxon>Acetobacteraceae</taxon>
        <taxon>Lichenicola</taxon>
    </lineage>
</organism>
<evidence type="ECO:0000256" key="2">
    <source>
        <dbReference type="SAM" id="Phobius"/>
    </source>
</evidence>
<dbReference type="Gene3D" id="3.40.30.10">
    <property type="entry name" value="Glutaredoxin"/>
    <property type="match status" value="1"/>
</dbReference>
<proteinExistence type="inferred from homology"/>
<sequence>MKHRFRTALLLGAALVLGGAGPDLGGIGYNQQLGAHVPLATRMVDSDGRATNLAGLIDHKPTLLLLGYFACPALCGVVRDDAFQALAESGLHLPKDYSLVFLSIDPAEGPRDAAEAKTRDLARFAVPGAASGWHFATAPSAEIGRIEQAVGYHSRYDVSLKQFLHPAGIVILTPDGTVSGYLLGVGYQPGAVVAALSQARAGTIGQRAPSILLLCFHYDPATGRYSLAIVKVLRLMGVLTLLLILALLLVLRRKQA</sequence>
<dbReference type="InterPro" id="IPR003782">
    <property type="entry name" value="SCO1/SenC"/>
</dbReference>
<keyword evidence="4" id="KW-1185">Reference proteome</keyword>